<dbReference type="GO" id="GO:0046381">
    <property type="term" value="P:CMP-N-acetylneuraminate metabolic process"/>
    <property type="evidence" value="ECO:0007669"/>
    <property type="project" value="TreeGrafter"/>
</dbReference>
<accession>A0A3Q7QLK1</accession>
<proteinExistence type="predicted"/>
<dbReference type="GeneID" id="112838109"/>
<dbReference type="InterPro" id="IPR027033">
    <property type="entry name" value="Cnh"/>
</dbReference>
<dbReference type="AlphaFoldDB" id="A0A3Q7QLK1"/>
<dbReference type="RefSeq" id="XP_025746628.1">
    <property type="nucleotide sequence ID" value="XM_025890843.1"/>
</dbReference>
<dbReference type="Proteomes" id="UP000286641">
    <property type="component" value="Unplaced"/>
</dbReference>
<dbReference type="PANTHER" id="PTHR46522:SF1">
    <property type="entry name" value="INACTIVE CYTIDINE MONOPHOSPHATE-N-ACETYLNEURAMINIC ACID HYDROXYLASE"/>
    <property type="match status" value="1"/>
</dbReference>
<reference evidence="2" key="2">
    <citation type="submission" date="2025-08" db="UniProtKB">
        <authorList>
            <consortium name="RefSeq"/>
        </authorList>
    </citation>
    <scope>IDENTIFICATION</scope>
    <source>
        <tissue evidence="2">Blood</tissue>
    </source>
</reference>
<dbReference type="GO" id="GO:0030338">
    <property type="term" value="F:CMP-N-acetylneuraminate monooxygenase activity"/>
    <property type="evidence" value="ECO:0007669"/>
    <property type="project" value="TreeGrafter"/>
</dbReference>
<evidence type="ECO:0000313" key="1">
    <source>
        <dbReference type="Proteomes" id="UP000286641"/>
    </source>
</evidence>
<dbReference type="InParanoid" id="A0A3Q7QLK1"/>
<reference key="1">
    <citation type="submission" date="2019-01" db="UniProtKB">
        <authorList>
            <consortium name="RefSeq"/>
        </authorList>
    </citation>
    <scope>IDENTIFICATION</scope>
</reference>
<evidence type="ECO:0000313" key="2">
    <source>
        <dbReference type="RefSeq" id="XP_025746628.1"/>
    </source>
</evidence>
<dbReference type="GO" id="GO:0005737">
    <property type="term" value="C:cytoplasm"/>
    <property type="evidence" value="ECO:0007669"/>
    <property type="project" value="TreeGrafter"/>
</dbReference>
<protein>
    <submittedName>
        <fullName evidence="2">Cytidine monophosphate-N-acetylneuraminic acid hydroxylase-like</fullName>
    </submittedName>
</protein>
<organism evidence="1 2">
    <name type="scientific">Callorhinus ursinus</name>
    <name type="common">Northern fur seal</name>
    <dbReference type="NCBI Taxonomy" id="34884"/>
    <lineage>
        <taxon>Eukaryota</taxon>
        <taxon>Metazoa</taxon>
        <taxon>Chordata</taxon>
        <taxon>Craniata</taxon>
        <taxon>Vertebrata</taxon>
        <taxon>Euteleostomi</taxon>
        <taxon>Mammalia</taxon>
        <taxon>Eutheria</taxon>
        <taxon>Laurasiatheria</taxon>
        <taxon>Carnivora</taxon>
        <taxon>Caniformia</taxon>
        <taxon>Pinnipedia</taxon>
        <taxon>Otariidae</taxon>
        <taxon>Callorhinus</taxon>
    </lineage>
</organism>
<sequence>MAGLGEGVAGEVTDISKSATVCDAAGRSLSEIWSRVDVIRHMVKNGLRWDDLYIGFQTWLQQDPDIDHHLFWNHFQIKLPLTPPNWRSFLMHCG</sequence>
<gene>
    <name evidence="2" type="primary">LOC112838109</name>
</gene>
<keyword evidence="1" id="KW-1185">Reference proteome</keyword>
<name>A0A3Q7QLK1_CALUR</name>
<dbReference type="PANTHER" id="PTHR46522">
    <property type="entry name" value="CYTIDINE MONOPHOSPHATE-N-ACETYLNEURAMINIC ACID HYDROXYLASE"/>
    <property type="match status" value="1"/>
</dbReference>